<sequence length="129" mass="13995">MVHISGMLYVNIYTESPDYIIKTAFKCFQQLQGNQGVMETIHQRKDPSTSNIQGNPVPQTRTIGLKAEALGQACKTVVTDHDQGIQANNGTGSLLDGPCINTLGPTALDGQQHHQQLWEPGLVTANLLL</sequence>
<dbReference type="AlphaFoldDB" id="A0A8T2P442"/>
<comment type="caution">
    <text evidence="1">The sequence shown here is derived from an EMBL/GenBank/DDBJ whole genome shotgun (WGS) entry which is preliminary data.</text>
</comment>
<name>A0A8T2P442_9TELE</name>
<accession>A0A8T2P442</accession>
<dbReference type="Proteomes" id="UP000824540">
    <property type="component" value="Unassembled WGS sequence"/>
</dbReference>
<evidence type="ECO:0000313" key="2">
    <source>
        <dbReference type="Proteomes" id="UP000824540"/>
    </source>
</evidence>
<organism evidence="1 2">
    <name type="scientific">Albula glossodonta</name>
    <name type="common">roundjaw bonefish</name>
    <dbReference type="NCBI Taxonomy" id="121402"/>
    <lineage>
        <taxon>Eukaryota</taxon>
        <taxon>Metazoa</taxon>
        <taxon>Chordata</taxon>
        <taxon>Craniata</taxon>
        <taxon>Vertebrata</taxon>
        <taxon>Euteleostomi</taxon>
        <taxon>Actinopterygii</taxon>
        <taxon>Neopterygii</taxon>
        <taxon>Teleostei</taxon>
        <taxon>Albuliformes</taxon>
        <taxon>Albulidae</taxon>
        <taxon>Albula</taxon>
    </lineage>
</organism>
<keyword evidence="2" id="KW-1185">Reference proteome</keyword>
<dbReference type="EMBL" id="JAFBMS010000020">
    <property type="protein sequence ID" value="KAG9344348.1"/>
    <property type="molecule type" value="Genomic_DNA"/>
</dbReference>
<reference evidence="1" key="1">
    <citation type="thesis" date="2021" institute="BYU ScholarsArchive" country="Provo, UT, USA">
        <title>Applications of and Algorithms for Genome Assembly and Genomic Analyses with an Emphasis on Marine Teleosts.</title>
        <authorList>
            <person name="Pickett B.D."/>
        </authorList>
    </citation>
    <scope>NUCLEOTIDE SEQUENCE</scope>
    <source>
        <strain evidence="1">HI-2016</strain>
    </source>
</reference>
<proteinExistence type="predicted"/>
<gene>
    <name evidence="1" type="ORF">JZ751_011017</name>
</gene>
<evidence type="ECO:0000313" key="1">
    <source>
        <dbReference type="EMBL" id="KAG9344348.1"/>
    </source>
</evidence>
<protein>
    <submittedName>
        <fullName evidence="1">Uncharacterized protein</fullName>
    </submittedName>
</protein>